<dbReference type="GeneID" id="100369527"/>
<dbReference type="PANTHER" id="PTHR10357">
    <property type="entry name" value="ALPHA-AMYLASE FAMILY MEMBER"/>
    <property type="match status" value="1"/>
</dbReference>
<keyword evidence="2" id="KW-1133">Transmembrane helix</keyword>
<dbReference type="InterPro" id="IPR013780">
    <property type="entry name" value="Glyco_hydro_b"/>
</dbReference>
<dbReference type="RefSeq" id="XP_002737811.1">
    <property type="nucleotide sequence ID" value="XM_002737765.2"/>
</dbReference>
<feature type="compositionally biased region" description="Polar residues" evidence="1">
    <location>
        <begin position="506"/>
        <end position="537"/>
    </location>
</feature>
<evidence type="ECO:0000313" key="4">
    <source>
        <dbReference type="Proteomes" id="UP000694865"/>
    </source>
</evidence>
<evidence type="ECO:0000313" key="5">
    <source>
        <dbReference type="RefSeq" id="XP_002737811.1"/>
    </source>
</evidence>
<protein>
    <submittedName>
        <fullName evidence="5">Alpha-glucosidase-like</fullName>
    </submittedName>
</protein>
<dbReference type="InterPro" id="IPR045857">
    <property type="entry name" value="O16G_dom_2"/>
</dbReference>
<dbReference type="Gene3D" id="3.90.400.10">
    <property type="entry name" value="Oligo-1,6-glucosidase, Domain 2"/>
    <property type="match status" value="1"/>
</dbReference>
<feature type="transmembrane region" description="Helical" evidence="2">
    <location>
        <begin position="69"/>
        <end position="90"/>
    </location>
</feature>
<keyword evidence="2" id="KW-0472">Membrane</keyword>
<sequence>MGNSQPKKESVHVEELTAMNSTGDPEKGEYERRWEYGKTLEDEHPGGSLSKEELLRVGDTKAWNAFRTFLSVLFWICLITMLGVAIYIIVSTPRCPPAEWFHKNNVHQVYPRSFQDSDGDGIGDLLGINSRLDHLVNISTHSLLLNNIFQSDDSGLISGITDFKDIDRNLGTIDDFTKLVDNANAKGIKIILDFIPNHSSDVHPWFLESRNDKENEFSDFYVWADGNKTDPPNNWLNVHGDSAWTYEHLRDQWYYHTYTDKQPDLNFRNEEVREAMQNILTHWLKIGVDGFMVRDVSYLYEAEERLNEPVNFEYDGETEPYNQLIHSKTLNQPENYKLIAEWKKTVRGFNTLGKIRTMSVEPRGSLEATMGYYNDDMENGADTLYNFQLLDHLEEDLTGFNIETLVKEWLIAKNNTGYNDRWYTWVIGDLNNKRVASRYGNQYVNTLNALVFLLPGVPINYYGEEIGMESLDDDNDVLKLELDNQVARNGSMRKREADVSDDDSKGQGNNTVPSTTVSNAGPVQSSTDRDIQVTTTPADDVAPVSSKVTKIPVQAKYVKPVQSNVEANLSPMQWDDSTNGGFSNSSELIVPVHSNYKQINVAAQLGMETSTMALFKQISNLRRWEVSLLAGDISSVLVTEDIYSFIRQYEEWAPYFVSLNVGDETITADYNALDTRLPTEGTLVFTTDTEREGTIVNFKQLTVSAGEAIVVQF</sequence>
<feature type="domain" description="Glycosyl hydrolase family 13 catalytic" evidence="3">
    <location>
        <begin position="108"/>
        <end position="493"/>
    </location>
</feature>
<dbReference type="SUPFAM" id="SSF51445">
    <property type="entry name" value="(Trans)glycosidases"/>
    <property type="match status" value="1"/>
</dbReference>
<dbReference type="Gene3D" id="3.20.20.80">
    <property type="entry name" value="Glycosidases"/>
    <property type="match status" value="2"/>
</dbReference>
<feature type="region of interest" description="Disordered" evidence="1">
    <location>
        <begin position="489"/>
        <end position="543"/>
    </location>
</feature>
<feature type="region of interest" description="Disordered" evidence="1">
    <location>
        <begin position="1"/>
        <end position="35"/>
    </location>
</feature>
<proteinExistence type="predicted"/>
<reference evidence="5" key="1">
    <citation type="submission" date="2025-08" db="UniProtKB">
        <authorList>
            <consortium name="RefSeq"/>
        </authorList>
    </citation>
    <scope>IDENTIFICATION</scope>
    <source>
        <tissue evidence="5">Testes</tissue>
    </source>
</reference>
<dbReference type="PANTHER" id="PTHR10357:SF179">
    <property type="entry name" value="NEUTRAL AND BASIC AMINO ACID TRANSPORT PROTEIN RBAT"/>
    <property type="match status" value="1"/>
</dbReference>
<evidence type="ECO:0000256" key="1">
    <source>
        <dbReference type="SAM" id="MobiDB-lite"/>
    </source>
</evidence>
<feature type="compositionally biased region" description="Basic and acidic residues" evidence="1">
    <location>
        <begin position="1"/>
        <end position="15"/>
    </location>
</feature>
<gene>
    <name evidence="5" type="primary">LOC100369527</name>
</gene>
<dbReference type="Proteomes" id="UP000694865">
    <property type="component" value="Unplaced"/>
</dbReference>
<dbReference type="Pfam" id="PF16028">
    <property type="entry name" value="SLC3A2_N"/>
    <property type="match status" value="1"/>
</dbReference>
<accession>A0ABM0GUT4</accession>
<organism evidence="4 5">
    <name type="scientific">Saccoglossus kowalevskii</name>
    <name type="common">Acorn worm</name>
    <dbReference type="NCBI Taxonomy" id="10224"/>
    <lineage>
        <taxon>Eukaryota</taxon>
        <taxon>Metazoa</taxon>
        <taxon>Hemichordata</taxon>
        <taxon>Enteropneusta</taxon>
        <taxon>Harrimaniidae</taxon>
        <taxon>Saccoglossus</taxon>
    </lineage>
</organism>
<dbReference type="InterPro" id="IPR017853">
    <property type="entry name" value="GH"/>
</dbReference>
<name>A0ABM0GUT4_SACKO</name>
<dbReference type="Pfam" id="PF00128">
    <property type="entry name" value="Alpha-amylase"/>
    <property type="match status" value="1"/>
</dbReference>
<dbReference type="InterPro" id="IPR031984">
    <property type="entry name" value="SLC3A2_N"/>
</dbReference>
<dbReference type="SMART" id="SM00642">
    <property type="entry name" value="Aamy"/>
    <property type="match status" value="1"/>
</dbReference>
<evidence type="ECO:0000259" key="3">
    <source>
        <dbReference type="SMART" id="SM00642"/>
    </source>
</evidence>
<dbReference type="Gene3D" id="2.60.40.1180">
    <property type="entry name" value="Golgi alpha-mannosidase II"/>
    <property type="match status" value="1"/>
</dbReference>
<dbReference type="InterPro" id="IPR006047">
    <property type="entry name" value="GH13_cat_dom"/>
</dbReference>
<feature type="compositionally biased region" description="Basic and acidic residues" evidence="1">
    <location>
        <begin position="493"/>
        <end position="505"/>
    </location>
</feature>
<keyword evidence="2" id="KW-0812">Transmembrane</keyword>
<evidence type="ECO:0000256" key="2">
    <source>
        <dbReference type="SAM" id="Phobius"/>
    </source>
</evidence>
<feature type="compositionally biased region" description="Basic and acidic residues" evidence="1">
    <location>
        <begin position="24"/>
        <end position="35"/>
    </location>
</feature>
<keyword evidence="4" id="KW-1185">Reference proteome</keyword>